<evidence type="ECO:0000259" key="2">
    <source>
        <dbReference type="Pfam" id="PF01738"/>
    </source>
</evidence>
<dbReference type="Gene3D" id="3.40.50.1820">
    <property type="entry name" value="alpha/beta hydrolase"/>
    <property type="match status" value="1"/>
</dbReference>
<gene>
    <name evidence="3" type="ORF">CEE69_08455</name>
</gene>
<dbReference type="InterPro" id="IPR029058">
    <property type="entry name" value="AB_hydrolase_fold"/>
</dbReference>
<name>A0A2G1W9E4_9BACT</name>
<evidence type="ECO:0000256" key="1">
    <source>
        <dbReference type="SAM" id="SignalP"/>
    </source>
</evidence>
<evidence type="ECO:0000313" key="3">
    <source>
        <dbReference type="EMBL" id="PHQ35643.1"/>
    </source>
</evidence>
<protein>
    <submittedName>
        <fullName evidence="3">Dienelactone hydrolase</fullName>
    </submittedName>
</protein>
<feature type="domain" description="Dienelactone hydrolase" evidence="2">
    <location>
        <begin position="69"/>
        <end position="280"/>
    </location>
</feature>
<comment type="caution">
    <text evidence="3">The sequence shown here is derived from an EMBL/GenBank/DDBJ whole genome shotgun (WGS) entry which is preliminary data.</text>
</comment>
<dbReference type="OrthoDB" id="9771666at2"/>
<keyword evidence="4" id="KW-1185">Reference proteome</keyword>
<evidence type="ECO:0000313" key="4">
    <source>
        <dbReference type="Proteomes" id="UP000225740"/>
    </source>
</evidence>
<dbReference type="SUPFAM" id="SSF53474">
    <property type="entry name" value="alpha/beta-Hydrolases"/>
    <property type="match status" value="1"/>
</dbReference>
<dbReference type="Proteomes" id="UP000225740">
    <property type="component" value="Unassembled WGS sequence"/>
</dbReference>
<feature type="chain" id="PRO_5013639270" evidence="1">
    <location>
        <begin position="38"/>
        <end position="288"/>
    </location>
</feature>
<keyword evidence="1" id="KW-0732">Signal</keyword>
<sequence length="288" mass="31809">MFCCRRDVRRSRLLNSVKLFTCMLFASAMWTATVAKAEVQTQTIVYQDGDVMLEGFLAFDTKVRPAGTKAESGKPGVLVVHQWMGLTDYERRRCRQLAELGYIAFALDIYGRGVRPADTGEAAEFSGKYKSDRELYRRRLNLGLEQLRKADNVAKDQIAAIGYCFGGTGVIELARSGAKVNGIVSFHGGLDSPSPDDGANIQAKVLVCHGADDPFVPKADVESMIAEFDAHDVDWQMNVYADAVHSFTQPMAGDDNSKGAAYNEKADLRSWDAMRVFFHELFAAKPAE</sequence>
<dbReference type="Pfam" id="PF01738">
    <property type="entry name" value="DLH"/>
    <property type="match status" value="1"/>
</dbReference>
<dbReference type="GO" id="GO:0016787">
    <property type="term" value="F:hydrolase activity"/>
    <property type="evidence" value="ECO:0007669"/>
    <property type="project" value="UniProtKB-KW"/>
</dbReference>
<organism evidence="3 4">
    <name type="scientific">Rhodopirellula bahusiensis</name>
    <dbReference type="NCBI Taxonomy" id="2014065"/>
    <lineage>
        <taxon>Bacteria</taxon>
        <taxon>Pseudomonadati</taxon>
        <taxon>Planctomycetota</taxon>
        <taxon>Planctomycetia</taxon>
        <taxon>Pirellulales</taxon>
        <taxon>Pirellulaceae</taxon>
        <taxon>Rhodopirellula</taxon>
    </lineage>
</organism>
<dbReference type="PANTHER" id="PTHR22946">
    <property type="entry name" value="DIENELACTONE HYDROLASE DOMAIN-CONTAINING PROTEIN-RELATED"/>
    <property type="match status" value="1"/>
</dbReference>
<dbReference type="InterPro" id="IPR050261">
    <property type="entry name" value="FrsA_esterase"/>
</dbReference>
<dbReference type="AlphaFoldDB" id="A0A2G1W9E4"/>
<feature type="signal peptide" evidence="1">
    <location>
        <begin position="1"/>
        <end position="37"/>
    </location>
</feature>
<dbReference type="InterPro" id="IPR002925">
    <property type="entry name" value="Dienelactn_hydro"/>
</dbReference>
<dbReference type="PANTHER" id="PTHR22946:SF0">
    <property type="entry name" value="DIENELACTONE HYDROLASE DOMAIN-CONTAINING PROTEIN"/>
    <property type="match status" value="1"/>
</dbReference>
<keyword evidence="3" id="KW-0378">Hydrolase</keyword>
<reference evidence="3 4" key="1">
    <citation type="submission" date="2017-06" db="EMBL/GenBank/DDBJ databases">
        <title>Description of Rhodopirellula bahusiensis sp. nov.</title>
        <authorList>
            <person name="Kizina J."/>
            <person name="Harder J."/>
        </authorList>
    </citation>
    <scope>NUCLEOTIDE SEQUENCE [LARGE SCALE GENOMIC DNA]</scope>
    <source>
        <strain evidence="3 4">SWK21</strain>
    </source>
</reference>
<proteinExistence type="predicted"/>
<dbReference type="EMBL" id="NIZW01000006">
    <property type="protein sequence ID" value="PHQ35643.1"/>
    <property type="molecule type" value="Genomic_DNA"/>
</dbReference>
<accession>A0A2G1W9E4</accession>